<dbReference type="GO" id="GO:0005737">
    <property type="term" value="C:cytoplasm"/>
    <property type="evidence" value="ECO:0007669"/>
    <property type="project" value="TreeGrafter"/>
</dbReference>
<keyword evidence="7 13" id="KW-0547">Nucleotide-binding</keyword>
<feature type="compositionally biased region" description="Polar residues" evidence="14">
    <location>
        <begin position="409"/>
        <end position="418"/>
    </location>
</feature>
<feature type="compositionally biased region" description="Acidic residues" evidence="14">
    <location>
        <begin position="535"/>
        <end position="552"/>
    </location>
</feature>
<feature type="compositionally biased region" description="Low complexity" evidence="14">
    <location>
        <begin position="454"/>
        <end position="480"/>
    </location>
</feature>
<reference evidence="16" key="1">
    <citation type="submission" date="2020-01" db="EMBL/GenBank/DDBJ databases">
        <title>Development of genomics and gene disruption for Polysphondylium violaceum indicates a role for the polyketide synthase stlB in stalk morphogenesis.</title>
        <authorList>
            <person name="Narita B."/>
            <person name="Kawabe Y."/>
            <person name="Kin K."/>
            <person name="Saito T."/>
            <person name="Gibbs R."/>
            <person name="Kuspa A."/>
            <person name="Muzny D."/>
            <person name="Queller D."/>
            <person name="Richards S."/>
            <person name="Strassman J."/>
            <person name="Sucgang R."/>
            <person name="Worley K."/>
            <person name="Schaap P."/>
        </authorList>
    </citation>
    <scope>NUCLEOTIDE SEQUENCE</scope>
    <source>
        <strain evidence="16">QSvi11</strain>
    </source>
</reference>
<dbReference type="PANTHER" id="PTHR48012">
    <property type="entry name" value="STERILE20-LIKE KINASE, ISOFORM B-RELATED"/>
    <property type="match status" value="1"/>
</dbReference>
<evidence type="ECO:0000256" key="9">
    <source>
        <dbReference type="ARBA" id="ARBA00022840"/>
    </source>
</evidence>
<name>A0A8J4V6I2_9MYCE</name>
<evidence type="ECO:0000313" key="17">
    <source>
        <dbReference type="Proteomes" id="UP000695562"/>
    </source>
</evidence>
<dbReference type="InterPro" id="IPR017441">
    <property type="entry name" value="Protein_kinase_ATP_BS"/>
</dbReference>
<evidence type="ECO:0000313" key="16">
    <source>
        <dbReference type="EMBL" id="KAF2075857.1"/>
    </source>
</evidence>
<evidence type="ECO:0000256" key="6">
    <source>
        <dbReference type="ARBA" id="ARBA00022723"/>
    </source>
</evidence>
<feature type="compositionally biased region" description="Polar residues" evidence="14">
    <location>
        <begin position="319"/>
        <end position="329"/>
    </location>
</feature>
<feature type="compositionally biased region" description="Polar residues" evidence="14">
    <location>
        <begin position="368"/>
        <end position="383"/>
    </location>
</feature>
<protein>
    <recommendedName>
        <fullName evidence="3">non-specific serine/threonine protein kinase</fullName>
        <ecNumber evidence="3">2.7.11.1</ecNumber>
    </recommendedName>
</protein>
<feature type="region of interest" description="Disordered" evidence="14">
    <location>
        <begin position="368"/>
        <end position="552"/>
    </location>
</feature>
<feature type="compositionally biased region" description="Polar residues" evidence="14">
    <location>
        <begin position="481"/>
        <end position="509"/>
    </location>
</feature>
<dbReference type="SUPFAM" id="SSF56112">
    <property type="entry name" value="Protein kinase-like (PK-like)"/>
    <property type="match status" value="1"/>
</dbReference>
<keyword evidence="6" id="KW-0479">Metal-binding</keyword>
<evidence type="ECO:0000256" key="7">
    <source>
        <dbReference type="ARBA" id="ARBA00022741"/>
    </source>
</evidence>
<gene>
    <name evidence="16" type="ORF">CYY_002843</name>
</gene>
<proteinExistence type="inferred from homology"/>
<feature type="compositionally biased region" description="Polar residues" evidence="14">
    <location>
        <begin position="425"/>
        <end position="440"/>
    </location>
</feature>
<dbReference type="InterPro" id="IPR000719">
    <property type="entry name" value="Prot_kinase_dom"/>
</dbReference>
<dbReference type="GO" id="GO:0005524">
    <property type="term" value="F:ATP binding"/>
    <property type="evidence" value="ECO:0007669"/>
    <property type="project" value="UniProtKB-UniRule"/>
</dbReference>
<keyword evidence="8" id="KW-0418">Kinase</keyword>
<feature type="region of interest" description="Disordered" evidence="14">
    <location>
        <begin position="314"/>
        <end position="335"/>
    </location>
</feature>
<dbReference type="PROSITE" id="PS00107">
    <property type="entry name" value="PROTEIN_KINASE_ATP"/>
    <property type="match status" value="1"/>
</dbReference>
<dbReference type="AlphaFoldDB" id="A0A8J4V6I2"/>
<evidence type="ECO:0000256" key="4">
    <source>
        <dbReference type="ARBA" id="ARBA00022527"/>
    </source>
</evidence>
<comment type="caution">
    <text evidence="16">The sequence shown here is derived from an EMBL/GenBank/DDBJ whole genome shotgun (WGS) entry which is preliminary data.</text>
</comment>
<comment type="similarity">
    <text evidence="2">Belongs to the protein kinase superfamily. STE Ser/Thr protein kinase family. STE20 subfamily.</text>
</comment>
<dbReference type="GO" id="GO:0046872">
    <property type="term" value="F:metal ion binding"/>
    <property type="evidence" value="ECO:0007669"/>
    <property type="project" value="UniProtKB-KW"/>
</dbReference>
<evidence type="ECO:0000256" key="13">
    <source>
        <dbReference type="PROSITE-ProRule" id="PRU10141"/>
    </source>
</evidence>
<dbReference type="Pfam" id="PF00069">
    <property type="entry name" value="Pkinase"/>
    <property type="match status" value="1"/>
</dbReference>
<evidence type="ECO:0000256" key="1">
    <source>
        <dbReference type="ARBA" id="ARBA00001946"/>
    </source>
</evidence>
<keyword evidence="10" id="KW-0460">Magnesium</keyword>
<comment type="catalytic activity">
    <reaction evidence="11">
        <text>L-threonyl-[protein] + ATP = O-phospho-L-threonyl-[protein] + ADP + H(+)</text>
        <dbReference type="Rhea" id="RHEA:46608"/>
        <dbReference type="Rhea" id="RHEA-COMP:11060"/>
        <dbReference type="Rhea" id="RHEA-COMP:11605"/>
        <dbReference type="ChEBI" id="CHEBI:15378"/>
        <dbReference type="ChEBI" id="CHEBI:30013"/>
        <dbReference type="ChEBI" id="CHEBI:30616"/>
        <dbReference type="ChEBI" id="CHEBI:61977"/>
        <dbReference type="ChEBI" id="CHEBI:456216"/>
        <dbReference type="EC" id="2.7.11.1"/>
    </reaction>
</comment>
<comment type="catalytic activity">
    <reaction evidence="12">
        <text>L-seryl-[protein] + ATP = O-phospho-L-seryl-[protein] + ADP + H(+)</text>
        <dbReference type="Rhea" id="RHEA:17989"/>
        <dbReference type="Rhea" id="RHEA-COMP:9863"/>
        <dbReference type="Rhea" id="RHEA-COMP:11604"/>
        <dbReference type="ChEBI" id="CHEBI:15378"/>
        <dbReference type="ChEBI" id="CHEBI:29999"/>
        <dbReference type="ChEBI" id="CHEBI:30616"/>
        <dbReference type="ChEBI" id="CHEBI:83421"/>
        <dbReference type="ChEBI" id="CHEBI:456216"/>
        <dbReference type="EC" id="2.7.11.1"/>
    </reaction>
</comment>
<dbReference type="PANTHER" id="PTHR48012:SF2">
    <property type="entry name" value="STERILE20-LIKE KINASE, ISOFORM B"/>
    <property type="match status" value="1"/>
</dbReference>
<keyword evidence="5" id="KW-0808">Transferase</keyword>
<dbReference type="PROSITE" id="PS50011">
    <property type="entry name" value="PROTEIN_KINASE_DOM"/>
    <property type="match status" value="1"/>
</dbReference>
<evidence type="ECO:0000256" key="14">
    <source>
        <dbReference type="SAM" id="MobiDB-lite"/>
    </source>
</evidence>
<dbReference type="SMART" id="SM00220">
    <property type="entry name" value="S_TKc"/>
    <property type="match status" value="1"/>
</dbReference>
<evidence type="ECO:0000256" key="11">
    <source>
        <dbReference type="ARBA" id="ARBA00047899"/>
    </source>
</evidence>
<keyword evidence="9 13" id="KW-0067">ATP-binding</keyword>
<feature type="domain" description="Protein kinase" evidence="15">
    <location>
        <begin position="21"/>
        <end position="283"/>
    </location>
</feature>
<evidence type="ECO:0000256" key="10">
    <source>
        <dbReference type="ARBA" id="ARBA00022842"/>
    </source>
</evidence>
<evidence type="ECO:0000256" key="5">
    <source>
        <dbReference type="ARBA" id="ARBA00022679"/>
    </source>
</evidence>
<dbReference type="FunFam" id="1.10.510.10:FF:000966">
    <property type="entry name" value="Serine/threonine-protein kinase 3, putative"/>
    <property type="match status" value="1"/>
</dbReference>
<sequence length="552" mass="60939">MDNVEQLFIDRISKDDPEAIFQIVEVVGSGSFGTVCACRWMKKKDREQNGNRLIACKFVEVNPEDTETNNNLVKEIDILRESMDCPYIVEYKGCYLKSSMLLIVMEYCKGGSLLDIIEFCGKRLIEDEIAAVCAGVVKGLVYLHSKRTTHRDIKAGNVLLDEDGVPKLADFGVSTIAEQGQKMKTVIGSPYWMAPEIIMGQGYDQKADIWSLGITAIEIAELIPPRFDIPPSRVIFTIPHQPPPTLKTPSDWSPEFVDFVKLCLSMNPASRPSAQQLLSHPFILKGSSQQILQKLVNECIPLLKEKRAEKIRKMEEQAATEQQRNSGSKMGNLPPTRASVAYASIQRAESLKGSVVILNSNTKTASILRNKNPAPASTSSDANGTARKLPTTKPPPNNKSVLNRYPPANNVNSNTQAPTPVGGTNRPNKVQSPFLQNQNGAQQTPTPPPKPASKKQPVATTTTTASNNSNNTSNLTSSNNQVKPNSNVSRSTISIGQQKSGNSFIRASPQQLQQHQQDEYDEEDSRSVIYHPSDSEDEEDFNKEDYEEISVH</sequence>
<evidence type="ECO:0000256" key="3">
    <source>
        <dbReference type="ARBA" id="ARBA00012513"/>
    </source>
</evidence>
<dbReference type="EMBL" id="AJWJ01000083">
    <property type="protein sequence ID" value="KAF2075857.1"/>
    <property type="molecule type" value="Genomic_DNA"/>
</dbReference>
<evidence type="ECO:0000259" key="15">
    <source>
        <dbReference type="PROSITE" id="PS50011"/>
    </source>
</evidence>
<dbReference type="InterPro" id="IPR050629">
    <property type="entry name" value="STE20/SPS1-PAK"/>
</dbReference>
<evidence type="ECO:0000256" key="8">
    <source>
        <dbReference type="ARBA" id="ARBA00022777"/>
    </source>
</evidence>
<dbReference type="Proteomes" id="UP000695562">
    <property type="component" value="Unassembled WGS sequence"/>
</dbReference>
<dbReference type="GO" id="GO:0004674">
    <property type="term" value="F:protein serine/threonine kinase activity"/>
    <property type="evidence" value="ECO:0007669"/>
    <property type="project" value="UniProtKB-KW"/>
</dbReference>
<dbReference type="OrthoDB" id="248923at2759"/>
<comment type="cofactor">
    <cofactor evidence="1">
        <name>Mg(2+)</name>
        <dbReference type="ChEBI" id="CHEBI:18420"/>
    </cofactor>
</comment>
<dbReference type="Gene3D" id="1.10.510.10">
    <property type="entry name" value="Transferase(Phosphotransferase) domain 1"/>
    <property type="match status" value="1"/>
</dbReference>
<keyword evidence="4" id="KW-0723">Serine/threonine-protein kinase</keyword>
<evidence type="ECO:0000256" key="2">
    <source>
        <dbReference type="ARBA" id="ARBA00008874"/>
    </source>
</evidence>
<organism evidence="16 17">
    <name type="scientific">Polysphondylium violaceum</name>
    <dbReference type="NCBI Taxonomy" id="133409"/>
    <lineage>
        <taxon>Eukaryota</taxon>
        <taxon>Amoebozoa</taxon>
        <taxon>Evosea</taxon>
        <taxon>Eumycetozoa</taxon>
        <taxon>Dictyostelia</taxon>
        <taxon>Dictyosteliales</taxon>
        <taxon>Dictyosteliaceae</taxon>
        <taxon>Polysphondylium</taxon>
    </lineage>
</organism>
<evidence type="ECO:0000256" key="12">
    <source>
        <dbReference type="ARBA" id="ARBA00048679"/>
    </source>
</evidence>
<feature type="binding site" evidence="13">
    <location>
        <position position="57"/>
    </location>
    <ligand>
        <name>ATP</name>
        <dbReference type="ChEBI" id="CHEBI:30616"/>
    </ligand>
</feature>
<dbReference type="InterPro" id="IPR011009">
    <property type="entry name" value="Kinase-like_dom_sf"/>
</dbReference>
<accession>A0A8J4V6I2</accession>
<keyword evidence="17" id="KW-1185">Reference proteome</keyword>
<dbReference type="EC" id="2.7.11.1" evidence="3"/>